<evidence type="ECO:0000313" key="1">
    <source>
        <dbReference type="EMBL" id="CAB4677905.1"/>
    </source>
</evidence>
<dbReference type="SUPFAM" id="SSF160519">
    <property type="entry name" value="BB2672-like"/>
    <property type="match status" value="1"/>
</dbReference>
<accession>A0A6J6MZB3</accession>
<reference evidence="1" key="1">
    <citation type="submission" date="2020-05" db="EMBL/GenBank/DDBJ databases">
        <authorList>
            <person name="Chiriac C."/>
            <person name="Salcher M."/>
            <person name="Ghai R."/>
            <person name="Kavagutti S V."/>
        </authorList>
    </citation>
    <scope>NUCLEOTIDE SEQUENCE</scope>
</reference>
<sequence>MLFAVRKIVTFIEEIHHDLGPVREHPAMKGAIAAVVTNPYVGQYVQDLSPASAELKALGERMGNTLIAHLGGDASAIDAYGKGIIVGSAGEIEHGAMWHIPGGAGMRLALGKGTSIVPSTKKVAGMGARLDVPLTHLEWSYVGSHYDAIEVGVPDGPKPDEMVVILAMAIGGRPHARLAGGFTLADRGNPGVPA</sequence>
<name>A0A6J6MZB3_9ZZZZ</name>
<dbReference type="EMBL" id="CAEZXM010000001">
    <property type="protein sequence ID" value="CAB4677905.1"/>
    <property type="molecule type" value="Genomic_DNA"/>
</dbReference>
<dbReference type="InterPro" id="IPR009569">
    <property type="entry name" value="AA_synth_put"/>
</dbReference>
<dbReference type="Pfam" id="PF06684">
    <property type="entry name" value="AA_synth"/>
    <property type="match status" value="1"/>
</dbReference>
<dbReference type="InterPro" id="IPR035936">
    <property type="entry name" value="BB2672"/>
</dbReference>
<gene>
    <name evidence="1" type="ORF">UFOPK2366_00001</name>
</gene>
<dbReference type="AlphaFoldDB" id="A0A6J6MZB3"/>
<protein>
    <submittedName>
        <fullName evidence="1">Unannotated protein</fullName>
    </submittedName>
</protein>
<organism evidence="1">
    <name type="scientific">freshwater metagenome</name>
    <dbReference type="NCBI Taxonomy" id="449393"/>
    <lineage>
        <taxon>unclassified sequences</taxon>
        <taxon>metagenomes</taxon>
        <taxon>ecological metagenomes</taxon>
    </lineage>
</organism>
<proteinExistence type="predicted"/>
<dbReference type="Gene3D" id="3.30.1330.110">
    <property type="entry name" value="BB2672"/>
    <property type="match status" value="1"/>
</dbReference>